<keyword evidence="2" id="KW-1185">Reference proteome</keyword>
<proteinExistence type="predicted"/>
<accession>A0A846XMA9</accession>
<dbReference type="AlphaFoldDB" id="A0A846XMA9"/>
<name>A0A846XMA9_9NOCA</name>
<dbReference type="Proteomes" id="UP000565715">
    <property type="component" value="Unassembled WGS sequence"/>
</dbReference>
<evidence type="ECO:0000313" key="2">
    <source>
        <dbReference type="Proteomes" id="UP000565715"/>
    </source>
</evidence>
<sequence>MPAALGADVRRALTDGPRAIHAPIISFHRPDREWVYLVGPGIGRSLGRATRDMFDTAGVRIMMSGQRVWLPMSDSFTQWYWVSPPSHARALPSRTAVLTTTRHLLHLQSHSSVRR</sequence>
<comment type="caution">
    <text evidence="1">The sequence shown here is derived from an EMBL/GenBank/DDBJ whole genome shotgun (WGS) entry which is preliminary data.</text>
</comment>
<organism evidence="1 2">
    <name type="scientific">Nocardia speluncae</name>
    <dbReference type="NCBI Taxonomy" id="419477"/>
    <lineage>
        <taxon>Bacteria</taxon>
        <taxon>Bacillati</taxon>
        <taxon>Actinomycetota</taxon>
        <taxon>Actinomycetes</taxon>
        <taxon>Mycobacteriales</taxon>
        <taxon>Nocardiaceae</taxon>
        <taxon>Nocardia</taxon>
    </lineage>
</organism>
<dbReference type="EMBL" id="JAAXOO010000004">
    <property type="protein sequence ID" value="NKY34864.1"/>
    <property type="molecule type" value="Genomic_DNA"/>
</dbReference>
<protein>
    <submittedName>
        <fullName evidence="1">Uncharacterized protein</fullName>
    </submittedName>
</protein>
<evidence type="ECO:0000313" key="1">
    <source>
        <dbReference type="EMBL" id="NKY34864.1"/>
    </source>
</evidence>
<dbReference type="RefSeq" id="WP_157112826.1">
    <property type="nucleotide sequence ID" value="NZ_JAAXOO010000004.1"/>
</dbReference>
<gene>
    <name evidence="1" type="ORF">HGA13_17565</name>
</gene>
<reference evidence="1 2" key="1">
    <citation type="submission" date="2020-04" db="EMBL/GenBank/DDBJ databases">
        <title>MicrobeNet Type strains.</title>
        <authorList>
            <person name="Nicholson A.C."/>
        </authorList>
    </citation>
    <scope>NUCLEOTIDE SEQUENCE [LARGE SCALE GENOMIC DNA]</scope>
    <source>
        <strain evidence="1 2">DSM 45078</strain>
    </source>
</reference>